<dbReference type="Gene3D" id="1.20.120.1200">
    <property type="entry name" value="NADH-ubiquinone/plastoquinone oxidoreductase chain 6, subunit NuoJ"/>
    <property type="match status" value="1"/>
</dbReference>
<feature type="transmembrane region" description="Helical" evidence="1">
    <location>
        <begin position="157"/>
        <end position="183"/>
    </location>
</feature>
<keyword evidence="4" id="KW-1185">Reference proteome</keyword>
<name>A0A7T7M8U8_9ACTO</name>
<keyword evidence="1" id="KW-1133">Transmembrane helix</keyword>
<feature type="transmembrane region" description="Helical" evidence="1">
    <location>
        <begin position="26"/>
        <end position="44"/>
    </location>
</feature>
<keyword evidence="1" id="KW-0812">Transmembrane</keyword>
<comment type="subcellular location">
    <subcellularLocation>
        <location evidence="1">Cell membrane</location>
        <topology evidence="1">Multi-pass membrane protein</topology>
    </subcellularLocation>
</comment>
<feature type="compositionally biased region" description="Polar residues" evidence="2">
    <location>
        <begin position="274"/>
        <end position="284"/>
    </location>
</feature>
<feature type="transmembrane region" description="Helical" evidence="1">
    <location>
        <begin position="80"/>
        <end position="100"/>
    </location>
</feature>
<dbReference type="PANTHER" id="PTHR33269">
    <property type="entry name" value="NADH-UBIQUINONE OXIDOREDUCTASE CHAIN 6"/>
    <property type="match status" value="1"/>
</dbReference>
<gene>
    <name evidence="3" type="ORF">JG540_08335</name>
</gene>
<evidence type="ECO:0000313" key="4">
    <source>
        <dbReference type="Proteomes" id="UP000595895"/>
    </source>
</evidence>
<keyword evidence="1" id="KW-0874">Quinone</keyword>
<dbReference type="InterPro" id="IPR042106">
    <property type="entry name" value="Nuo/plastoQ_OxRdtase_6_NuoJ"/>
</dbReference>
<dbReference type="GO" id="GO:0048038">
    <property type="term" value="F:quinone binding"/>
    <property type="evidence" value="ECO:0007669"/>
    <property type="project" value="UniProtKB-UniRule"/>
</dbReference>
<evidence type="ECO:0000313" key="3">
    <source>
        <dbReference type="EMBL" id="QQM67041.1"/>
    </source>
</evidence>
<dbReference type="InterPro" id="IPR001457">
    <property type="entry name" value="NADH_UbQ/plastoQ_OxRdtase_su6"/>
</dbReference>
<dbReference type="NCBIfam" id="NF005165">
    <property type="entry name" value="PRK06638.1-5"/>
    <property type="match status" value="1"/>
</dbReference>
<feature type="region of interest" description="Disordered" evidence="2">
    <location>
        <begin position="266"/>
        <end position="320"/>
    </location>
</feature>
<dbReference type="PANTHER" id="PTHR33269:SF19">
    <property type="entry name" value="NADH-QUINONE OXIDOREDUCTASE SUBUNIT J"/>
    <property type="match status" value="1"/>
</dbReference>
<accession>A0A7T7M8U8</accession>
<keyword evidence="1" id="KW-0472">Membrane</keyword>
<keyword evidence="3" id="KW-0560">Oxidoreductase</keyword>
<dbReference type="GO" id="GO:0005886">
    <property type="term" value="C:plasma membrane"/>
    <property type="evidence" value="ECO:0007669"/>
    <property type="project" value="UniProtKB-SubCell"/>
</dbReference>
<comment type="function">
    <text evidence="1">NDH-1 shuttles electrons from NADH, via FMN and iron-sulfur (Fe-S) centers, to quinones in the respiratory chain. Couples the redox reaction to proton translocation (for every two electrons transferred, four hydrogen ions are translocated across the cytoplasmic membrane), and thus conserves the redox energy in a proton gradient.</text>
</comment>
<dbReference type="Proteomes" id="UP000595895">
    <property type="component" value="Chromosome"/>
</dbReference>
<dbReference type="GO" id="GO:0016491">
    <property type="term" value="F:oxidoreductase activity"/>
    <property type="evidence" value="ECO:0007669"/>
    <property type="project" value="UniProtKB-KW"/>
</dbReference>
<keyword evidence="1" id="KW-0520">NAD</keyword>
<sequence length="320" mass="32640">MNALAAYTPLPAAVSPTGTLTTGETLLFGATALVTVVCGLGVLTARRAVHAAINMIAIMVSLAVLYLANEAPFLGITQVVVYTGAVMTLVMFVIMLVGVGGDEPTAGTSSRLQVPLAVLGGIGLAGAIGAAVTATRMDGFQGLHRGDAATPAALGQALFSGHVVLMEVTGLLLVVAALGALTLTHRDRTRPRTTQRELMEERMRAYAKDGQHPGQKPMPGVYATTNTAAAPALDASGQALTDSVPRPLVARGQDLELADVAPGLAAEQRAGKQVHSTQVGQSGMESMPGAAAPRVIQPVSRANAPQVPSGPAESSKEDSK</sequence>
<dbReference type="EC" id="7.1.1.-" evidence="1"/>
<evidence type="ECO:0000256" key="1">
    <source>
        <dbReference type="RuleBase" id="RU004429"/>
    </source>
</evidence>
<dbReference type="KEGG" id="awe:JG540_08335"/>
<comment type="catalytic activity">
    <reaction evidence="1">
        <text>a quinone + NADH + 5 H(+)(in) = a quinol + NAD(+) + 4 H(+)(out)</text>
        <dbReference type="Rhea" id="RHEA:57888"/>
        <dbReference type="ChEBI" id="CHEBI:15378"/>
        <dbReference type="ChEBI" id="CHEBI:24646"/>
        <dbReference type="ChEBI" id="CHEBI:57540"/>
        <dbReference type="ChEBI" id="CHEBI:57945"/>
        <dbReference type="ChEBI" id="CHEBI:132124"/>
    </reaction>
</comment>
<protein>
    <recommendedName>
        <fullName evidence="1">NADH-quinone oxidoreductase subunit J</fullName>
        <ecNumber evidence="1">7.1.1.-</ecNumber>
    </recommendedName>
</protein>
<feature type="transmembrane region" description="Helical" evidence="1">
    <location>
        <begin position="112"/>
        <end position="137"/>
    </location>
</feature>
<reference evidence="3 4" key="1">
    <citation type="submission" date="2020-12" db="EMBL/GenBank/DDBJ databases">
        <authorList>
            <person name="Zhou J."/>
        </authorList>
    </citation>
    <scope>NUCLEOTIDE SEQUENCE [LARGE SCALE GENOMIC DNA]</scope>
    <source>
        <strain evidence="3 4">CCUG 61299</strain>
    </source>
</reference>
<keyword evidence="1" id="KW-1003">Cell membrane</keyword>
<dbReference type="AlphaFoldDB" id="A0A7T7M8U8"/>
<organism evidence="3 4">
    <name type="scientific">Actinomyces weissii</name>
    <dbReference type="NCBI Taxonomy" id="675090"/>
    <lineage>
        <taxon>Bacteria</taxon>
        <taxon>Bacillati</taxon>
        <taxon>Actinomycetota</taxon>
        <taxon>Actinomycetes</taxon>
        <taxon>Actinomycetales</taxon>
        <taxon>Actinomycetaceae</taxon>
        <taxon>Actinomyces</taxon>
    </lineage>
</organism>
<dbReference type="EMBL" id="CP066802">
    <property type="protein sequence ID" value="QQM67041.1"/>
    <property type="molecule type" value="Genomic_DNA"/>
</dbReference>
<proteinExistence type="inferred from homology"/>
<dbReference type="GO" id="GO:0008137">
    <property type="term" value="F:NADH dehydrogenase (ubiquinone) activity"/>
    <property type="evidence" value="ECO:0007669"/>
    <property type="project" value="UniProtKB-UniRule"/>
</dbReference>
<dbReference type="RefSeq" id="WP_200275295.1">
    <property type="nucleotide sequence ID" value="NZ_CP066802.1"/>
</dbReference>
<evidence type="ECO:0000256" key="2">
    <source>
        <dbReference type="SAM" id="MobiDB-lite"/>
    </source>
</evidence>
<feature type="transmembrane region" description="Helical" evidence="1">
    <location>
        <begin position="51"/>
        <end position="68"/>
    </location>
</feature>
<dbReference type="Pfam" id="PF00499">
    <property type="entry name" value="Oxidored_q3"/>
    <property type="match status" value="1"/>
</dbReference>
<comment type="similarity">
    <text evidence="1">Belongs to the complex I subunit 6 family.</text>
</comment>